<evidence type="ECO:0000256" key="1">
    <source>
        <dbReference type="SAM" id="SignalP"/>
    </source>
</evidence>
<evidence type="ECO:0000313" key="3">
    <source>
        <dbReference type="Proteomes" id="UP001515480"/>
    </source>
</evidence>
<evidence type="ECO:0000313" key="2">
    <source>
        <dbReference type="EMBL" id="KAL1516032.1"/>
    </source>
</evidence>
<dbReference type="AlphaFoldDB" id="A0AB34JCD3"/>
<organism evidence="2 3">
    <name type="scientific">Prymnesium parvum</name>
    <name type="common">Toxic golden alga</name>
    <dbReference type="NCBI Taxonomy" id="97485"/>
    <lineage>
        <taxon>Eukaryota</taxon>
        <taxon>Haptista</taxon>
        <taxon>Haptophyta</taxon>
        <taxon>Prymnesiophyceae</taxon>
        <taxon>Prymnesiales</taxon>
        <taxon>Prymnesiaceae</taxon>
        <taxon>Prymnesium</taxon>
    </lineage>
</organism>
<dbReference type="InterPro" id="IPR029058">
    <property type="entry name" value="AB_hydrolase_fold"/>
</dbReference>
<dbReference type="Proteomes" id="UP001515480">
    <property type="component" value="Unassembled WGS sequence"/>
</dbReference>
<feature type="chain" id="PRO_5044349081" evidence="1">
    <location>
        <begin position="19"/>
        <end position="444"/>
    </location>
</feature>
<protein>
    <submittedName>
        <fullName evidence="2">Uncharacterized protein</fullName>
    </submittedName>
</protein>
<reference evidence="2 3" key="1">
    <citation type="journal article" date="2024" name="Science">
        <title>Giant polyketide synthase enzymes in the biosynthesis of giant marine polyether toxins.</title>
        <authorList>
            <person name="Fallon T.R."/>
            <person name="Shende V.V."/>
            <person name="Wierzbicki I.H."/>
            <person name="Pendleton A.L."/>
            <person name="Watervoot N.F."/>
            <person name="Auber R.P."/>
            <person name="Gonzalez D.J."/>
            <person name="Wisecaver J.H."/>
            <person name="Moore B.S."/>
        </authorList>
    </citation>
    <scope>NUCLEOTIDE SEQUENCE [LARGE SCALE GENOMIC DNA]</scope>
    <source>
        <strain evidence="2 3">12B1</strain>
    </source>
</reference>
<proteinExistence type="predicted"/>
<sequence length="444" mass="48924">MFPLWAALLVAAAPTAEAGHSELHGAVLLPDQSAAALPTSIAYRTTPTGEKTSDVKAPTLHHIDGLTYMASGDVKSDVVVILTHSSAEPSAVLTFYSMFYGWHPSFYAVALDQIGDLTANFSTPGVACTSGGMQICKMPNNTRTADCSNEYVEALKWVHKAVTTISRGFKKVVIGGLSYGGVLMEDYIRWVHTSNQSETIHGLVLISNPTSDVWCQHFHITPAGMASTPDCGAWVEKNDTEMLAPYNYLCEEDPSGVMGGNFLNKHFVPNFDAEQEKMKQLISRYAASEDRRKFAWKEEAFTFSAMGNCPNATINSWRVDAMKKNPAYAIPHVHWSELANQAKARLPKLIVYSKTKVATAHGVRVKYAWPGIQEHVRQECTAARNCTLSYVEVQDWRETVMNGGIVAPPAKTPEEVMLWGHWAFIDSPKDFRHVLEGWVASAPI</sequence>
<comment type="caution">
    <text evidence="2">The sequence shown here is derived from an EMBL/GenBank/DDBJ whole genome shotgun (WGS) entry which is preliminary data.</text>
</comment>
<keyword evidence="1" id="KW-0732">Signal</keyword>
<dbReference type="SUPFAM" id="SSF53474">
    <property type="entry name" value="alpha/beta-Hydrolases"/>
    <property type="match status" value="1"/>
</dbReference>
<keyword evidence="3" id="KW-1185">Reference proteome</keyword>
<gene>
    <name evidence="2" type="ORF">AB1Y20_002645</name>
</gene>
<dbReference type="EMBL" id="JBGBPQ010000011">
    <property type="protein sequence ID" value="KAL1516032.1"/>
    <property type="molecule type" value="Genomic_DNA"/>
</dbReference>
<accession>A0AB34JCD3</accession>
<dbReference type="Gene3D" id="3.40.50.1820">
    <property type="entry name" value="alpha/beta hydrolase"/>
    <property type="match status" value="1"/>
</dbReference>
<feature type="signal peptide" evidence="1">
    <location>
        <begin position="1"/>
        <end position="18"/>
    </location>
</feature>
<name>A0AB34JCD3_PRYPA</name>